<dbReference type="InterPro" id="IPR028427">
    <property type="entry name" value="Met_Sox_Rdtase_MsrB"/>
</dbReference>
<comment type="catalytic activity">
    <reaction evidence="4">
        <text>L-methionyl-[protein] + [thioredoxin]-disulfide + H2O = L-methionyl-(R)-S-oxide-[protein] + [thioredoxin]-dithiol</text>
        <dbReference type="Rhea" id="RHEA:24164"/>
        <dbReference type="Rhea" id="RHEA-COMP:10698"/>
        <dbReference type="Rhea" id="RHEA-COMP:10700"/>
        <dbReference type="Rhea" id="RHEA-COMP:12313"/>
        <dbReference type="Rhea" id="RHEA-COMP:12314"/>
        <dbReference type="ChEBI" id="CHEBI:15377"/>
        <dbReference type="ChEBI" id="CHEBI:16044"/>
        <dbReference type="ChEBI" id="CHEBI:29950"/>
        <dbReference type="ChEBI" id="CHEBI:45764"/>
        <dbReference type="ChEBI" id="CHEBI:50058"/>
        <dbReference type="EC" id="1.8.4.12"/>
    </reaction>
</comment>
<sequence>MFPLSSKFPSGTGWPSFWAPFNDYSVTYKEDFYSLEVECAKCGIHLGHVFSDGPAPSFKRYCINSICLHFVEGYLPNGTLSKHYFDRISKSSISAREFVLISGILLLLLLLAFLAFVMIKKQQNKAHQWQEIQQSEDAFQAVEYDVVEDLLPAPASEHEDSLDPEGSFHESLDELDELEDSRPLDSADLSDVESASASESAGEPGPNPS</sequence>
<feature type="region of interest" description="Disordered" evidence="5">
    <location>
        <begin position="155"/>
        <end position="209"/>
    </location>
</feature>
<evidence type="ECO:0000256" key="2">
    <source>
        <dbReference type="ARBA" id="ARBA00012499"/>
    </source>
</evidence>
<feature type="domain" description="MsrB" evidence="7">
    <location>
        <begin position="1"/>
        <end position="73"/>
    </location>
</feature>
<dbReference type="EC" id="1.8.4.12" evidence="2"/>
<feature type="compositionally biased region" description="Low complexity" evidence="5">
    <location>
        <begin position="186"/>
        <end position="201"/>
    </location>
</feature>
<keyword evidence="6" id="KW-0812">Transmembrane</keyword>
<evidence type="ECO:0000256" key="1">
    <source>
        <dbReference type="ARBA" id="ARBA00007174"/>
    </source>
</evidence>
<evidence type="ECO:0000256" key="6">
    <source>
        <dbReference type="SAM" id="Phobius"/>
    </source>
</evidence>
<reference evidence="8" key="1">
    <citation type="journal article" date="2020" name="J. Eukaryot. Microbiol.">
        <title>De novo Sequencing, Assembly and Annotation of the Transcriptome for the Free-Living Testate Amoeba Arcella intermedia.</title>
        <authorList>
            <person name="Ribeiro G.M."/>
            <person name="Porfirio-Sousa A.L."/>
            <person name="Maurer-Alcala X.X."/>
            <person name="Katz L.A."/>
            <person name="Lahr D.J.G."/>
        </authorList>
    </citation>
    <scope>NUCLEOTIDE SEQUENCE</scope>
</reference>
<dbReference type="PROSITE" id="PS51790">
    <property type="entry name" value="MSRB"/>
    <property type="match status" value="1"/>
</dbReference>
<dbReference type="InterPro" id="IPR011057">
    <property type="entry name" value="Mss4-like_sf"/>
</dbReference>
<dbReference type="GO" id="GO:0030091">
    <property type="term" value="P:protein repair"/>
    <property type="evidence" value="ECO:0007669"/>
    <property type="project" value="InterPro"/>
</dbReference>
<organism evidence="8">
    <name type="scientific">Arcella intermedia</name>
    <dbReference type="NCBI Taxonomy" id="1963864"/>
    <lineage>
        <taxon>Eukaryota</taxon>
        <taxon>Amoebozoa</taxon>
        <taxon>Tubulinea</taxon>
        <taxon>Elardia</taxon>
        <taxon>Arcellinida</taxon>
        <taxon>Sphaerothecina</taxon>
        <taxon>Arcellidae</taxon>
        <taxon>Arcella</taxon>
    </lineage>
</organism>
<evidence type="ECO:0000256" key="3">
    <source>
        <dbReference type="ARBA" id="ARBA00023002"/>
    </source>
</evidence>
<evidence type="ECO:0000259" key="7">
    <source>
        <dbReference type="PROSITE" id="PS51790"/>
    </source>
</evidence>
<dbReference type="Pfam" id="PF01641">
    <property type="entry name" value="SelR"/>
    <property type="match status" value="1"/>
</dbReference>
<dbReference type="GO" id="GO:0006979">
    <property type="term" value="P:response to oxidative stress"/>
    <property type="evidence" value="ECO:0007669"/>
    <property type="project" value="InterPro"/>
</dbReference>
<comment type="similarity">
    <text evidence="1">Belongs to the MsrB Met sulfoxide reductase family.</text>
</comment>
<evidence type="ECO:0000256" key="4">
    <source>
        <dbReference type="ARBA" id="ARBA00048488"/>
    </source>
</evidence>
<keyword evidence="6" id="KW-1133">Transmembrane helix</keyword>
<protein>
    <recommendedName>
        <fullName evidence="2">peptide-methionine (R)-S-oxide reductase</fullName>
        <ecNumber evidence="2">1.8.4.12</ecNumber>
    </recommendedName>
</protein>
<dbReference type="Gene3D" id="2.170.150.20">
    <property type="entry name" value="Peptide methionine sulfoxide reductase"/>
    <property type="match status" value="1"/>
</dbReference>
<name>A0A6B2LFE9_9EUKA</name>
<keyword evidence="3" id="KW-0560">Oxidoreductase</keyword>
<dbReference type="EMBL" id="GIBP01006814">
    <property type="protein sequence ID" value="NDV35783.1"/>
    <property type="molecule type" value="Transcribed_RNA"/>
</dbReference>
<accession>A0A6B2LFE9</accession>
<dbReference type="PANTHER" id="PTHR10173">
    <property type="entry name" value="METHIONINE SULFOXIDE REDUCTASE"/>
    <property type="match status" value="1"/>
</dbReference>
<keyword evidence="6" id="KW-0472">Membrane</keyword>
<evidence type="ECO:0000313" key="8">
    <source>
        <dbReference type="EMBL" id="NDV35783.1"/>
    </source>
</evidence>
<feature type="compositionally biased region" description="Basic and acidic residues" evidence="5">
    <location>
        <begin position="156"/>
        <end position="172"/>
    </location>
</feature>
<dbReference type="SUPFAM" id="SSF51316">
    <property type="entry name" value="Mss4-like"/>
    <property type="match status" value="1"/>
</dbReference>
<dbReference type="GO" id="GO:0005737">
    <property type="term" value="C:cytoplasm"/>
    <property type="evidence" value="ECO:0007669"/>
    <property type="project" value="TreeGrafter"/>
</dbReference>
<evidence type="ECO:0000256" key="5">
    <source>
        <dbReference type="SAM" id="MobiDB-lite"/>
    </source>
</evidence>
<feature type="transmembrane region" description="Helical" evidence="6">
    <location>
        <begin position="98"/>
        <end position="119"/>
    </location>
</feature>
<dbReference type="AlphaFoldDB" id="A0A6B2LFE9"/>
<dbReference type="PANTHER" id="PTHR10173:SF52">
    <property type="entry name" value="METHIONINE-R-SULFOXIDE REDUCTASE B1"/>
    <property type="match status" value="1"/>
</dbReference>
<dbReference type="InterPro" id="IPR002579">
    <property type="entry name" value="Met_Sox_Rdtase_MsrB_dom"/>
</dbReference>
<dbReference type="GO" id="GO:0033743">
    <property type="term" value="F:peptide-methionine (R)-S-oxide reductase activity"/>
    <property type="evidence" value="ECO:0007669"/>
    <property type="project" value="UniProtKB-EC"/>
</dbReference>
<proteinExistence type="inferred from homology"/>